<dbReference type="GO" id="GO:0001652">
    <property type="term" value="C:granular component"/>
    <property type="evidence" value="ECO:0007669"/>
    <property type="project" value="Ensembl"/>
</dbReference>
<dbReference type="Proteomes" id="UP000002279">
    <property type="component" value="Chromosome 18"/>
</dbReference>
<dbReference type="Pfam" id="PF05997">
    <property type="entry name" value="Nop52"/>
    <property type="match status" value="1"/>
</dbReference>
<feature type="region of interest" description="Disordered" evidence="5">
    <location>
        <begin position="586"/>
        <end position="627"/>
    </location>
</feature>
<dbReference type="GO" id="GO:0006364">
    <property type="term" value="P:rRNA processing"/>
    <property type="evidence" value="ECO:0007669"/>
    <property type="project" value="UniProtKB-KW"/>
</dbReference>
<evidence type="ECO:0000313" key="7">
    <source>
        <dbReference type="Proteomes" id="UP000002279"/>
    </source>
</evidence>
<dbReference type="Ensembl" id="ENSOANT00000010334.3">
    <property type="protein sequence ID" value="ENSOANP00000010332.3"/>
    <property type="gene ID" value="ENSOANG00000006470.3"/>
</dbReference>
<dbReference type="KEGG" id="oaa:100081157"/>
<dbReference type="STRING" id="9258.ENSOANP00000010332"/>
<feature type="compositionally biased region" description="Basic and acidic residues" evidence="5">
    <location>
        <begin position="430"/>
        <end position="441"/>
    </location>
</feature>
<evidence type="ECO:0000256" key="3">
    <source>
        <dbReference type="ARBA" id="ARBA00022552"/>
    </source>
</evidence>
<dbReference type="HOGENOM" id="CLU_022876_3_0_1"/>
<dbReference type="InterPro" id="IPR010301">
    <property type="entry name" value="RRP1"/>
</dbReference>
<gene>
    <name evidence="6" type="primary">RRP1B</name>
</gene>
<feature type="compositionally biased region" description="Basic residues" evidence="5">
    <location>
        <begin position="589"/>
        <end position="598"/>
    </location>
</feature>
<dbReference type="GO" id="GO:0030688">
    <property type="term" value="C:preribosome, small subunit precursor"/>
    <property type="evidence" value="ECO:0007669"/>
    <property type="project" value="InterPro"/>
</dbReference>
<keyword evidence="7" id="KW-1185">Reference proteome</keyword>
<dbReference type="GO" id="GO:0098586">
    <property type="term" value="P:cellular response to virus"/>
    <property type="evidence" value="ECO:0007669"/>
    <property type="project" value="Ensembl"/>
</dbReference>
<dbReference type="OMA" id="PPALYCK"/>
<dbReference type="RefSeq" id="XP_007665412.2">
    <property type="nucleotide sequence ID" value="XM_007667222.3"/>
</dbReference>
<reference evidence="6" key="2">
    <citation type="submission" date="2025-08" db="UniProtKB">
        <authorList>
            <consortium name="Ensembl"/>
        </authorList>
    </citation>
    <scope>IDENTIFICATION</scope>
    <source>
        <strain evidence="6">Glennie</strain>
    </source>
</reference>
<dbReference type="GO" id="GO:0045944">
    <property type="term" value="P:positive regulation of transcription by RNA polymerase II"/>
    <property type="evidence" value="ECO:0007669"/>
    <property type="project" value="Ensembl"/>
</dbReference>
<dbReference type="GeneTree" id="ENSGT00390000011821"/>
<evidence type="ECO:0000256" key="2">
    <source>
        <dbReference type="ARBA" id="ARBA00006374"/>
    </source>
</evidence>
<feature type="region of interest" description="Disordered" evidence="5">
    <location>
        <begin position="547"/>
        <end position="566"/>
    </location>
</feature>
<organism evidence="6 7">
    <name type="scientific">Ornithorhynchus anatinus</name>
    <name type="common">Duckbill platypus</name>
    <dbReference type="NCBI Taxonomy" id="9258"/>
    <lineage>
        <taxon>Eukaryota</taxon>
        <taxon>Metazoa</taxon>
        <taxon>Chordata</taxon>
        <taxon>Craniata</taxon>
        <taxon>Vertebrata</taxon>
        <taxon>Euteleostomi</taxon>
        <taxon>Mammalia</taxon>
        <taxon>Monotremata</taxon>
        <taxon>Ornithorhynchidae</taxon>
        <taxon>Ornithorhynchus</taxon>
    </lineage>
</organism>
<keyword evidence="3" id="KW-0698">rRNA processing</keyword>
<evidence type="ECO:0000256" key="5">
    <source>
        <dbReference type="SAM" id="MobiDB-lite"/>
    </source>
</evidence>
<dbReference type="eggNOG" id="KOG3911">
    <property type="taxonomic scope" value="Eukaryota"/>
</dbReference>
<proteinExistence type="inferred from homology"/>
<feature type="compositionally biased region" description="Basic residues" evidence="5">
    <location>
        <begin position="394"/>
        <end position="405"/>
    </location>
</feature>
<evidence type="ECO:0000256" key="4">
    <source>
        <dbReference type="ARBA" id="ARBA00023242"/>
    </source>
</evidence>
<dbReference type="GO" id="GO:0005634">
    <property type="term" value="C:nucleus"/>
    <property type="evidence" value="ECO:0000318"/>
    <property type="project" value="GO_Central"/>
</dbReference>
<name>F6R342_ORNAN</name>
<dbReference type="FunCoup" id="F6R342">
    <property type="interactions" value="3445"/>
</dbReference>
<dbReference type="GO" id="GO:0043065">
    <property type="term" value="P:positive regulation of apoptotic process"/>
    <property type="evidence" value="ECO:0007669"/>
    <property type="project" value="Ensembl"/>
</dbReference>
<dbReference type="OrthoDB" id="2019504at2759"/>
<feature type="region of interest" description="Disordered" evidence="5">
    <location>
        <begin position="327"/>
        <end position="519"/>
    </location>
</feature>
<feature type="compositionally biased region" description="Low complexity" evidence="5">
    <location>
        <begin position="486"/>
        <end position="502"/>
    </location>
</feature>
<protein>
    <submittedName>
        <fullName evidence="6">Ribosomal RNA processing 1B</fullName>
    </submittedName>
</protein>
<evidence type="ECO:0000313" key="6">
    <source>
        <dbReference type="Ensembl" id="ENSOANP00000010332.3"/>
    </source>
</evidence>
<dbReference type="PANTHER" id="PTHR13026:SF0">
    <property type="entry name" value="RIBOSOMAL RNA PROCESSING 1B"/>
    <property type="match status" value="1"/>
</dbReference>
<dbReference type="CTD" id="23076"/>
<sequence>MAAAPPPPAEIQFAQRLTSSEKGTREQAVRKLRRFIGVKTQTAAGFSQEELLKIWKGLFYCMWMQDQPLLQEELAGTISQLIHVVVNLEAQHLFIQTFWQTMNREWDGLERRHLDKFHLLTRVVLRESFEVLKRNDWEDSRIKLFLGVLMQEVVHPANHASNGVKFHFIDIYLAELAKVGAEELTADQNLKFIDPFCKITAKTKDPALVQTIAQGIFEAIVAQSPFAVEAAVEERQANGDGGLLTEEEEVPKKTASRKAKADKDSSRKAGLNVEEEPKVQVGSFENSGPVLQFNYKAVADRLCEMTSKKNIPPFNRRRLCKLIRKFQDLAEGNSPRDSLPEDVSADEDDGICSQGKPKKKEVAHLEKAKREKENDRDREEPCDPAKGGREAGLRKRKRKKKKRNGSPRPKASDVEAAVPPEAKGSGEPASDGRKGQKREAEASEPGSGVSGLGGRDAGLSKEGLPADTRRKRPEEHGEGSQEELVEAAVPPAAPSALANGAAQEPVPNGPPAVQVKSARKKQRFAALAINGNGLSPHVTAQSLPKRMPASLAGAGGPQAPLPQKVKVREKKTKLVFLDPVIPCGEKPGLLKKRKKAKRTLNSGETNGGLEPTAKTNESSGTYGPAKKAKLKTENDFVKFESTALPKPVFFRKAKSNASISSPTPTVQSGQKLPSTSKKVTFGLNKNMTAEFRKTDKSILVSPSGPSRVAFNPKRKPLHGVLKTPTGSPSETPLMNKKSLFPPQRRPTAMDFF</sequence>
<evidence type="ECO:0000256" key="1">
    <source>
        <dbReference type="ARBA" id="ARBA00004123"/>
    </source>
</evidence>
<dbReference type="Bgee" id="ENSOANG00000006470">
    <property type="expression patterns" value="Expressed in fibroblast and 8 other cell types or tissues"/>
</dbReference>
<dbReference type="AlphaFoldDB" id="F6R342"/>
<reference evidence="6" key="3">
    <citation type="submission" date="2025-09" db="UniProtKB">
        <authorList>
            <consortium name="Ensembl"/>
        </authorList>
    </citation>
    <scope>IDENTIFICATION</scope>
    <source>
        <strain evidence="6">Glennie</strain>
    </source>
</reference>
<feature type="compositionally biased region" description="Basic and acidic residues" evidence="5">
    <location>
        <begin position="360"/>
        <end position="393"/>
    </location>
</feature>
<dbReference type="GO" id="GO:0043923">
    <property type="term" value="P:host-mediated activation of viral transcription"/>
    <property type="evidence" value="ECO:0007669"/>
    <property type="project" value="Ensembl"/>
</dbReference>
<comment type="similarity">
    <text evidence="2">Belongs to the RRP1 family.</text>
</comment>
<dbReference type="PANTHER" id="PTHR13026">
    <property type="entry name" value="NNP-1 PROTEIN NOVEL NUCLEAR PROTEIN 1 NOP52"/>
    <property type="match status" value="1"/>
</dbReference>
<comment type="subcellular location">
    <subcellularLocation>
        <location evidence="1">Nucleus</location>
    </subcellularLocation>
</comment>
<feature type="region of interest" description="Disordered" evidence="5">
    <location>
        <begin position="698"/>
        <end position="752"/>
    </location>
</feature>
<accession>F6R342</accession>
<feature type="region of interest" description="Disordered" evidence="5">
    <location>
        <begin position="655"/>
        <end position="679"/>
    </location>
</feature>
<reference evidence="6 7" key="1">
    <citation type="journal article" date="2008" name="Nature">
        <title>Genome analysis of the platypus reveals unique signatures of evolution.</title>
        <authorList>
            <person name="Warren W.C."/>
            <person name="Hillier L.W."/>
            <person name="Marshall Graves J.A."/>
            <person name="Birney E."/>
            <person name="Ponting C.P."/>
            <person name="Grutzner F."/>
            <person name="Belov K."/>
            <person name="Miller W."/>
            <person name="Clarke L."/>
            <person name="Chinwalla A.T."/>
            <person name="Yang S.P."/>
            <person name="Heger A."/>
            <person name="Locke D.P."/>
            <person name="Miethke P."/>
            <person name="Waters P.D."/>
            <person name="Veyrunes F."/>
            <person name="Fulton L."/>
            <person name="Fulton B."/>
            <person name="Graves T."/>
            <person name="Wallis J."/>
            <person name="Puente X.S."/>
            <person name="Lopez-Otin C."/>
            <person name="Ordonez G.R."/>
            <person name="Eichler E.E."/>
            <person name="Chen L."/>
            <person name="Cheng Z."/>
            <person name="Deakin J.E."/>
            <person name="Alsop A."/>
            <person name="Thompson K."/>
            <person name="Kirby P."/>
            <person name="Papenfuss A.T."/>
            <person name="Wakefield M.J."/>
            <person name="Olender T."/>
            <person name="Lancet D."/>
            <person name="Huttley G.A."/>
            <person name="Smit A.F."/>
            <person name="Pask A."/>
            <person name="Temple-Smith P."/>
            <person name="Batzer M.A."/>
            <person name="Walker J.A."/>
            <person name="Konkel M.K."/>
            <person name="Harris R.S."/>
            <person name="Whittington C.M."/>
            <person name="Wong E.S."/>
            <person name="Gemmell N.J."/>
            <person name="Buschiazzo E."/>
            <person name="Vargas Jentzsch I.M."/>
            <person name="Merkel A."/>
            <person name="Schmitz J."/>
            <person name="Zemann A."/>
            <person name="Churakov G."/>
            <person name="Kriegs J.O."/>
            <person name="Brosius J."/>
            <person name="Murchison E.P."/>
            <person name="Sachidanandam R."/>
            <person name="Smith C."/>
            <person name="Hannon G.J."/>
            <person name="Tsend-Ayush E."/>
            <person name="McMillan D."/>
            <person name="Attenborough R."/>
            <person name="Rens W."/>
            <person name="Ferguson-Smith M."/>
            <person name="Lefevre C.M."/>
            <person name="Sharp J.A."/>
            <person name="Nicholas K.R."/>
            <person name="Ray D.A."/>
            <person name="Kube M."/>
            <person name="Reinhardt R."/>
            <person name="Pringle T.H."/>
            <person name="Taylor J."/>
            <person name="Jones R.C."/>
            <person name="Nixon B."/>
            <person name="Dacheux J.L."/>
            <person name="Niwa H."/>
            <person name="Sekita Y."/>
            <person name="Huang X."/>
            <person name="Stark A."/>
            <person name="Kheradpour P."/>
            <person name="Kellis M."/>
            <person name="Flicek P."/>
            <person name="Chen Y."/>
            <person name="Webber C."/>
            <person name="Hardison R."/>
            <person name="Nelson J."/>
            <person name="Hallsworth-Pepin K."/>
            <person name="Delehaunty K."/>
            <person name="Markovic C."/>
            <person name="Minx P."/>
            <person name="Feng Y."/>
            <person name="Kremitzki C."/>
            <person name="Mitreva M."/>
            <person name="Glasscock J."/>
            <person name="Wylie T."/>
            <person name="Wohldmann P."/>
            <person name="Thiru P."/>
            <person name="Nhan M.N."/>
            <person name="Pohl C.S."/>
            <person name="Smith S.M."/>
            <person name="Hou S."/>
            <person name="Nefedov M."/>
            <person name="de Jong P.J."/>
            <person name="Renfree M.B."/>
            <person name="Mardis E.R."/>
            <person name="Wilson R.K."/>
        </authorList>
    </citation>
    <scope>NUCLEOTIDE SEQUENCE [LARGE SCALE GENOMIC DNA]</scope>
    <source>
        <strain evidence="6 7">Glennie</strain>
    </source>
</reference>
<dbReference type="GO" id="GO:0005654">
    <property type="term" value="C:nucleoplasm"/>
    <property type="evidence" value="ECO:0007669"/>
    <property type="project" value="Ensembl"/>
</dbReference>
<dbReference type="GO" id="GO:0003713">
    <property type="term" value="F:transcription coactivator activity"/>
    <property type="evidence" value="ECO:0007669"/>
    <property type="project" value="Ensembl"/>
</dbReference>
<keyword evidence="4" id="KW-0539">Nucleus</keyword>
<dbReference type="GO" id="GO:0005694">
    <property type="term" value="C:chromosome"/>
    <property type="evidence" value="ECO:0007669"/>
    <property type="project" value="Ensembl"/>
</dbReference>
<dbReference type="GeneID" id="100081157"/>
<feature type="region of interest" description="Disordered" evidence="5">
    <location>
        <begin position="238"/>
        <end position="277"/>
    </location>
</feature>
<dbReference type="InParanoid" id="F6R342"/>